<protein>
    <submittedName>
        <fullName evidence="1">Uncharacterized protein</fullName>
    </submittedName>
</protein>
<organism evidence="1 2">
    <name type="scientific">Puccinia striiformis f. sp. tritici</name>
    <dbReference type="NCBI Taxonomy" id="168172"/>
    <lineage>
        <taxon>Eukaryota</taxon>
        <taxon>Fungi</taxon>
        <taxon>Dikarya</taxon>
        <taxon>Basidiomycota</taxon>
        <taxon>Pucciniomycotina</taxon>
        <taxon>Pucciniomycetes</taxon>
        <taxon>Pucciniales</taxon>
        <taxon>Pucciniaceae</taxon>
        <taxon>Puccinia</taxon>
    </lineage>
</organism>
<sequence length="87" mass="9677">MEGGCGPPGLYAARSAREPAGKGYSGYSTQETDATPNIIEHVTDLYQDTRRYERAISLVRQLVKTHLGSDSRDDLTIEFMTELFCFA</sequence>
<name>A0ACC0DYU0_9BASI</name>
<comment type="caution">
    <text evidence="1">The sequence shown here is derived from an EMBL/GenBank/DDBJ whole genome shotgun (WGS) entry which is preliminary data.</text>
</comment>
<feature type="non-terminal residue" evidence="1">
    <location>
        <position position="87"/>
    </location>
</feature>
<reference evidence="1 2" key="3">
    <citation type="journal article" date="2022" name="Microbiol. Spectr.">
        <title>Folding features and dynamics of 3D genome architecture in plant fungal pathogens.</title>
        <authorList>
            <person name="Xia C."/>
        </authorList>
    </citation>
    <scope>NUCLEOTIDE SEQUENCE [LARGE SCALE GENOMIC DNA]</scope>
    <source>
        <strain evidence="1 2">93-210</strain>
    </source>
</reference>
<gene>
    <name evidence="1" type="ORF">MJO28_011954</name>
</gene>
<evidence type="ECO:0000313" key="1">
    <source>
        <dbReference type="EMBL" id="KAI7941927.1"/>
    </source>
</evidence>
<reference evidence="2" key="1">
    <citation type="journal article" date="2018" name="BMC Genomics">
        <title>Genomic insights into host adaptation between the wheat stripe rust pathogen (Puccinia striiformis f. sp. tritici) and the barley stripe rust pathogen (Puccinia striiformis f. sp. hordei).</title>
        <authorList>
            <person name="Xia C."/>
            <person name="Wang M."/>
            <person name="Yin C."/>
            <person name="Cornejo O.E."/>
            <person name="Hulbert S.H."/>
            <person name="Chen X."/>
        </authorList>
    </citation>
    <scope>NUCLEOTIDE SEQUENCE [LARGE SCALE GENOMIC DNA]</scope>
    <source>
        <strain evidence="2">93-210</strain>
    </source>
</reference>
<reference evidence="2" key="2">
    <citation type="journal article" date="2018" name="Mol. Plant Microbe Interact.">
        <title>Genome sequence resources for the wheat stripe rust pathogen (Puccinia striiformis f. sp. tritici) and the barley stripe rust pathogen (Puccinia striiformis f. sp. hordei).</title>
        <authorList>
            <person name="Xia C."/>
            <person name="Wang M."/>
            <person name="Yin C."/>
            <person name="Cornejo O.E."/>
            <person name="Hulbert S.H."/>
            <person name="Chen X."/>
        </authorList>
    </citation>
    <scope>NUCLEOTIDE SEQUENCE [LARGE SCALE GENOMIC DNA]</scope>
    <source>
        <strain evidence="2">93-210</strain>
    </source>
</reference>
<proteinExistence type="predicted"/>
<accession>A0ACC0DYU0</accession>
<dbReference type="Proteomes" id="UP001060170">
    <property type="component" value="Chromosome 12"/>
</dbReference>
<dbReference type="EMBL" id="CM045876">
    <property type="protein sequence ID" value="KAI7941927.1"/>
    <property type="molecule type" value="Genomic_DNA"/>
</dbReference>
<evidence type="ECO:0000313" key="2">
    <source>
        <dbReference type="Proteomes" id="UP001060170"/>
    </source>
</evidence>
<keyword evidence="2" id="KW-1185">Reference proteome</keyword>